<evidence type="ECO:0000256" key="8">
    <source>
        <dbReference type="RuleBase" id="RU003331"/>
    </source>
</evidence>
<sequence length="235" mass="26267">MQKEFFKDFLIGSFVSGRGIDMNIILMGLPGAGKGTQAERIVETFNIPHISTGDMFRAAIKNQTPLGVEAKSYMDKGNLVPDEITIGIVRERLSKDDCAKGFLLDGFPRTVPQAEALSSMLKELGRELDHVINIEVRRELLIERLTGRWICPTCAASYHTVFNPPQVDGFCDKDGSKLFQRDDDKAEVVTQRLDVNISQANLLVDYYSKEGILRTINGEQDINKVFENIATLLRG</sequence>
<evidence type="ECO:0000259" key="9">
    <source>
        <dbReference type="Pfam" id="PF05191"/>
    </source>
</evidence>
<keyword evidence="3 6" id="KW-0547">Nucleotide-binding</keyword>
<feature type="domain" description="Adenylate kinase active site lid" evidence="9">
    <location>
        <begin position="148"/>
        <end position="183"/>
    </location>
</feature>
<feature type="binding site" evidence="6">
    <location>
        <begin position="106"/>
        <end position="109"/>
    </location>
    <ligand>
        <name>AMP</name>
        <dbReference type="ChEBI" id="CHEBI:456215"/>
    </ligand>
</feature>
<protein>
    <recommendedName>
        <fullName evidence="6 8">Adenylate kinase</fullName>
        <shortName evidence="6">AK</shortName>
        <ecNumber evidence="6 8">2.7.4.3</ecNumber>
    </recommendedName>
    <alternativeName>
        <fullName evidence="6">ATP-AMP transphosphorylase</fullName>
    </alternativeName>
    <alternativeName>
        <fullName evidence="6">ATP:AMP phosphotransferase</fullName>
    </alternativeName>
    <alternativeName>
        <fullName evidence="6">Adenylate monophosphate kinase</fullName>
    </alternativeName>
</protein>
<feature type="region of interest" description="LID" evidence="6">
    <location>
        <begin position="147"/>
        <end position="184"/>
    </location>
</feature>
<evidence type="ECO:0000256" key="5">
    <source>
        <dbReference type="ARBA" id="ARBA00022840"/>
    </source>
</evidence>
<feature type="binding site" evidence="6">
    <location>
        <position position="220"/>
    </location>
    <ligand>
        <name>ATP</name>
        <dbReference type="ChEBI" id="CHEBI:30616"/>
    </ligand>
</feature>
<evidence type="ECO:0000256" key="2">
    <source>
        <dbReference type="ARBA" id="ARBA00022727"/>
    </source>
</evidence>
<dbReference type="KEGG" id="blr:BRLA_c002000"/>
<dbReference type="EC" id="2.7.4.3" evidence="6 8"/>
<evidence type="ECO:0000256" key="4">
    <source>
        <dbReference type="ARBA" id="ARBA00022777"/>
    </source>
</evidence>
<keyword evidence="6" id="KW-0479">Metal-binding</keyword>
<feature type="binding site" evidence="6">
    <location>
        <position position="171"/>
    </location>
    <ligand>
        <name>Zn(2+)</name>
        <dbReference type="ChEBI" id="CHEBI:29105"/>
        <note>structural</note>
    </ligand>
</feature>
<evidence type="ECO:0000256" key="7">
    <source>
        <dbReference type="RuleBase" id="RU003330"/>
    </source>
</evidence>
<feature type="binding site" evidence="6">
    <location>
        <position position="181"/>
    </location>
    <ligand>
        <name>AMP</name>
        <dbReference type="ChEBI" id="CHEBI:456215"/>
    </ligand>
</feature>
<dbReference type="UniPathway" id="UPA00588">
    <property type="reaction ID" value="UER00649"/>
</dbReference>
<accession>A0A075R4R3</accession>
<organism evidence="10 11">
    <name type="scientific">Brevibacillus laterosporus LMG 15441</name>
    <dbReference type="NCBI Taxonomy" id="1042163"/>
    <lineage>
        <taxon>Bacteria</taxon>
        <taxon>Bacillati</taxon>
        <taxon>Bacillota</taxon>
        <taxon>Bacilli</taxon>
        <taxon>Bacillales</taxon>
        <taxon>Paenibacillaceae</taxon>
        <taxon>Brevibacillus</taxon>
    </lineage>
</organism>
<dbReference type="GO" id="GO:0044209">
    <property type="term" value="P:AMP salvage"/>
    <property type="evidence" value="ECO:0007669"/>
    <property type="project" value="UniProtKB-UniRule"/>
</dbReference>
<evidence type="ECO:0000256" key="3">
    <source>
        <dbReference type="ARBA" id="ARBA00022741"/>
    </source>
</evidence>
<keyword evidence="5 6" id="KW-0067">ATP-binding</keyword>
<dbReference type="GO" id="GO:0005524">
    <property type="term" value="F:ATP binding"/>
    <property type="evidence" value="ECO:0007669"/>
    <property type="project" value="UniProtKB-UniRule"/>
</dbReference>
<comment type="subcellular location">
    <subcellularLocation>
        <location evidence="6 8">Cytoplasm</location>
    </subcellularLocation>
</comment>
<evidence type="ECO:0000256" key="1">
    <source>
        <dbReference type="ARBA" id="ARBA00022679"/>
    </source>
</evidence>
<dbReference type="InterPro" id="IPR033690">
    <property type="entry name" value="Adenylat_kinase_CS"/>
</dbReference>
<feature type="binding site" evidence="6">
    <location>
        <position position="192"/>
    </location>
    <ligand>
        <name>AMP</name>
        <dbReference type="ChEBI" id="CHEBI:456215"/>
    </ligand>
</feature>
<dbReference type="InterPro" id="IPR000850">
    <property type="entry name" value="Adenylat/UMP-CMP_kin"/>
</dbReference>
<comment type="similarity">
    <text evidence="6 7">Belongs to the adenylate kinase family.</text>
</comment>
<dbReference type="HAMAP" id="MF_00235">
    <property type="entry name" value="Adenylate_kinase_Adk"/>
    <property type="match status" value="1"/>
</dbReference>
<feature type="binding site" evidence="6">
    <location>
        <position position="57"/>
    </location>
    <ligand>
        <name>AMP</name>
        <dbReference type="ChEBI" id="CHEBI:456215"/>
    </ligand>
</feature>
<keyword evidence="2 6" id="KW-0545">Nucleotide biosynthesis</keyword>
<dbReference type="PROSITE" id="PS00113">
    <property type="entry name" value="ADENYLATE_KINASE"/>
    <property type="match status" value="1"/>
</dbReference>
<keyword evidence="11" id="KW-1185">Reference proteome</keyword>
<feature type="region of interest" description="NMP" evidence="6">
    <location>
        <begin position="51"/>
        <end position="80"/>
    </location>
</feature>
<gene>
    <name evidence="6" type="primary">adk</name>
    <name evidence="10" type="ORF">BRLA_c002000</name>
</gene>
<feature type="binding site" evidence="6">
    <location>
        <begin position="78"/>
        <end position="80"/>
    </location>
    <ligand>
        <name>AMP</name>
        <dbReference type="ChEBI" id="CHEBI:456215"/>
    </ligand>
</feature>
<comment type="domain">
    <text evidence="6">Consists of three domains, a large central CORE domain and two small peripheral domains, NMPbind and LID, which undergo movements during catalysis. The LID domain closes over the site of phosphoryl transfer upon ATP binding. Assembling and dissambling the active center during each catalytic cycle provides an effective means to prevent ATP hydrolysis. Some bacteria have evolved a zinc-coordinating structure that stabilizes the LID domain.</text>
</comment>
<dbReference type="HOGENOM" id="CLU_032354_1_2_9"/>
<feature type="binding site" evidence="6">
    <location>
        <begin position="157"/>
        <end position="158"/>
    </location>
    <ligand>
        <name>ATP</name>
        <dbReference type="ChEBI" id="CHEBI:30616"/>
    </ligand>
</feature>
<dbReference type="SUPFAM" id="SSF52540">
    <property type="entry name" value="P-loop containing nucleoside triphosphate hydrolases"/>
    <property type="match status" value="1"/>
</dbReference>
<evidence type="ECO:0000256" key="6">
    <source>
        <dbReference type="HAMAP-Rule" id="MF_00235"/>
    </source>
</evidence>
<feature type="binding site" evidence="6">
    <location>
        <position position="52"/>
    </location>
    <ligand>
        <name>AMP</name>
        <dbReference type="ChEBI" id="CHEBI:456215"/>
    </ligand>
</feature>
<keyword evidence="6" id="KW-0862">Zinc</keyword>
<dbReference type="NCBIfam" id="NF001380">
    <property type="entry name" value="PRK00279.1-2"/>
    <property type="match status" value="1"/>
</dbReference>
<feature type="binding site" evidence="6">
    <location>
        <position position="148"/>
    </location>
    <ligand>
        <name>ATP</name>
        <dbReference type="ChEBI" id="CHEBI:30616"/>
    </ligand>
</feature>
<dbReference type="GO" id="GO:0004017">
    <property type="term" value="F:AMP kinase activity"/>
    <property type="evidence" value="ECO:0007669"/>
    <property type="project" value="UniProtKB-UniRule"/>
</dbReference>
<comment type="catalytic activity">
    <reaction evidence="6 8">
        <text>AMP + ATP = 2 ADP</text>
        <dbReference type="Rhea" id="RHEA:12973"/>
        <dbReference type="ChEBI" id="CHEBI:30616"/>
        <dbReference type="ChEBI" id="CHEBI:456215"/>
        <dbReference type="ChEBI" id="CHEBI:456216"/>
        <dbReference type="EC" id="2.7.4.3"/>
    </reaction>
</comment>
<dbReference type="Proteomes" id="UP000005850">
    <property type="component" value="Chromosome"/>
</dbReference>
<dbReference type="NCBIfam" id="NF001381">
    <property type="entry name" value="PRK00279.1-3"/>
    <property type="match status" value="1"/>
</dbReference>
<dbReference type="NCBIfam" id="NF011100">
    <property type="entry name" value="PRK14527.1"/>
    <property type="match status" value="1"/>
</dbReference>
<dbReference type="STRING" id="1042163.BRLA_c002000"/>
<proteinExistence type="inferred from homology"/>
<feature type="binding site" evidence="6">
    <location>
        <position position="154"/>
    </location>
    <ligand>
        <name>Zn(2+)</name>
        <dbReference type="ChEBI" id="CHEBI:29105"/>
        <note>structural</note>
    </ligand>
</feature>
<reference evidence="10 11" key="1">
    <citation type="journal article" date="2011" name="J. Bacteriol.">
        <title>Genome sequence of Brevibacillus laterosporus LMG 15441, a pathogen of invertebrates.</title>
        <authorList>
            <person name="Djukic M."/>
            <person name="Poehlein A."/>
            <person name="Thurmer A."/>
            <person name="Daniel R."/>
        </authorList>
    </citation>
    <scope>NUCLEOTIDE SEQUENCE [LARGE SCALE GENOMIC DNA]</scope>
    <source>
        <strain evidence="10 11">LMG 15441</strain>
    </source>
</reference>
<dbReference type="PANTHER" id="PTHR23359">
    <property type="entry name" value="NUCLEOTIDE KINASE"/>
    <property type="match status" value="1"/>
</dbReference>
<dbReference type="eggNOG" id="COG0563">
    <property type="taxonomic scope" value="Bacteria"/>
</dbReference>
<dbReference type="GO" id="GO:0005737">
    <property type="term" value="C:cytoplasm"/>
    <property type="evidence" value="ECO:0007669"/>
    <property type="project" value="UniProtKB-SubCell"/>
</dbReference>
<feature type="binding site" evidence="6">
    <location>
        <position position="113"/>
    </location>
    <ligand>
        <name>AMP</name>
        <dbReference type="ChEBI" id="CHEBI:456215"/>
    </ligand>
</feature>
<dbReference type="Pfam" id="PF00406">
    <property type="entry name" value="ADK"/>
    <property type="match status" value="1"/>
</dbReference>
<feature type="binding site" evidence="6">
    <location>
        <position position="151"/>
    </location>
    <ligand>
        <name>Zn(2+)</name>
        <dbReference type="ChEBI" id="CHEBI:29105"/>
        <note>structural</note>
    </ligand>
</feature>
<feature type="binding site" evidence="6">
    <location>
        <position position="174"/>
    </location>
    <ligand>
        <name>Zn(2+)</name>
        <dbReference type="ChEBI" id="CHEBI:29105"/>
        <note>structural</note>
    </ligand>
</feature>
<feature type="binding site" evidence="6">
    <location>
        <begin position="31"/>
        <end position="36"/>
    </location>
    <ligand>
        <name>ATP</name>
        <dbReference type="ChEBI" id="CHEBI:30616"/>
    </ligand>
</feature>
<dbReference type="InterPro" id="IPR027417">
    <property type="entry name" value="P-loop_NTPase"/>
</dbReference>
<comment type="pathway">
    <text evidence="6">Purine metabolism; AMP biosynthesis via salvage pathway; AMP from ADP: step 1/1.</text>
</comment>
<dbReference type="GO" id="GO:0008270">
    <property type="term" value="F:zinc ion binding"/>
    <property type="evidence" value="ECO:0007669"/>
    <property type="project" value="UniProtKB-UniRule"/>
</dbReference>
<keyword evidence="4 6" id="KW-0418">Kinase</keyword>
<dbReference type="InterPro" id="IPR006259">
    <property type="entry name" value="Adenyl_kin_sub"/>
</dbReference>
<dbReference type="Gene3D" id="3.40.50.300">
    <property type="entry name" value="P-loop containing nucleotide triphosphate hydrolases"/>
    <property type="match status" value="1"/>
</dbReference>
<dbReference type="InterPro" id="IPR007862">
    <property type="entry name" value="Adenylate_kinase_lid-dom"/>
</dbReference>
<dbReference type="PRINTS" id="PR00094">
    <property type="entry name" value="ADENYLTKNASE"/>
</dbReference>
<comment type="function">
    <text evidence="6">Catalyzes the reversible transfer of the terminal phosphate group between ATP and AMP. Plays an important role in cellular energy homeostasis and in adenine nucleotide metabolism.</text>
</comment>
<comment type="subunit">
    <text evidence="6 8">Monomer.</text>
</comment>
<dbReference type="AlphaFoldDB" id="A0A075R4R3"/>
<evidence type="ECO:0000313" key="11">
    <source>
        <dbReference type="Proteomes" id="UP000005850"/>
    </source>
</evidence>
<dbReference type="NCBIfam" id="TIGR01351">
    <property type="entry name" value="adk"/>
    <property type="match status" value="1"/>
</dbReference>
<name>A0A075R4R3_BRELA</name>
<dbReference type="EMBL" id="CP007806">
    <property type="protein sequence ID" value="AIG24610.1"/>
    <property type="molecule type" value="Genomic_DNA"/>
</dbReference>
<dbReference type="FunFam" id="3.40.50.300:FF:000106">
    <property type="entry name" value="Adenylate kinase mitochondrial"/>
    <property type="match status" value="1"/>
</dbReference>
<dbReference type="Pfam" id="PF05191">
    <property type="entry name" value="ADK_lid"/>
    <property type="match status" value="1"/>
</dbReference>
<evidence type="ECO:0000313" key="10">
    <source>
        <dbReference type="EMBL" id="AIG24610.1"/>
    </source>
</evidence>
<keyword evidence="1 6" id="KW-0808">Transferase</keyword>
<keyword evidence="6" id="KW-0963">Cytoplasm</keyword>
<dbReference type="CDD" id="cd01428">
    <property type="entry name" value="ADK"/>
    <property type="match status" value="1"/>
</dbReference>